<protein>
    <submittedName>
        <fullName evidence="2">Uncharacterized protein</fullName>
    </submittedName>
</protein>
<feature type="compositionally biased region" description="Acidic residues" evidence="1">
    <location>
        <begin position="1"/>
        <end position="56"/>
    </location>
</feature>
<evidence type="ECO:0000313" key="2">
    <source>
        <dbReference type="EMBL" id="KNZ47712.1"/>
    </source>
</evidence>
<evidence type="ECO:0000313" key="3">
    <source>
        <dbReference type="Proteomes" id="UP000037035"/>
    </source>
</evidence>
<dbReference type="EMBL" id="LAVV01011498">
    <property type="protein sequence ID" value="KNZ47712.1"/>
    <property type="molecule type" value="Genomic_DNA"/>
</dbReference>
<keyword evidence="3" id="KW-1185">Reference proteome</keyword>
<dbReference type="AlphaFoldDB" id="A0A0L6UHH0"/>
<gene>
    <name evidence="2" type="ORF">VP01_6200g1</name>
</gene>
<dbReference type="VEuPathDB" id="FungiDB:VP01_6200g1"/>
<accession>A0A0L6UHH0</accession>
<reference evidence="2 3" key="1">
    <citation type="submission" date="2015-08" db="EMBL/GenBank/DDBJ databases">
        <title>Next Generation Sequencing and Analysis of the Genome of Puccinia sorghi L Schw, the Causal Agent of Maize Common Rust.</title>
        <authorList>
            <person name="Rochi L."/>
            <person name="Burguener G."/>
            <person name="Darino M."/>
            <person name="Turjanski A."/>
            <person name="Kreff E."/>
            <person name="Dieguez M.J."/>
            <person name="Sacco F."/>
        </authorList>
    </citation>
    <scope>NUCLEOTIDE SEQUENCE [LARGE SCALE GENOMIC DNA]</scope>
    <source>
        <strain evidence="2 3">RO10H11247</strain>
    </source>
</reference>
<dbReference type="Proteomes" id="UP000037035">
    <property type="component" value="Unassembled WGS sequence"/>
</dbReference>
<organism evidence="2 3">
    <name type="scientific">Puccinia sorghi</name>
    <dbReference type="NCBI Taxonomy" id="27349"/>
    <lineage>
        <taxon>Eukaryota</taxon>
        <taxon>Fungi</taxon>
        <taxon>Dikarya</taxon>
        <taxon>Basidiomycota</taxon>
        <taxon>Pucciniomycotina</taxon>
        <taxon>Pucciniomycetes</taxon>
        <taxon>Pucciniales</taxon>
        <taxon>Pucciniaceae</taxon>
        <taxon>Puccinia</taxon>
    </lineage>
</organism>
<sequence>MERIEEENEGDEANKENDEEESVAILEDEDKSDDDIASYDPEINEPDMAEDKDEVDSANNEVVQTSSKRKGCAANQNISNELNKLTKALDFVIKKITSSSA</sequence>
<feature type="compositionally biased region" description="Polar residues" evidence="1">
    <location>
        <begin position="57"/>
        <end position="66"/>
    </location>
</feature>
<feature type="region of interest" description="Disordered" evidence="1">
    <location>
        <begin position="1"/>
        <end position="72"/>
    </location>
</feature>
<evidence type="ECO:0000256" key="1">
    <source>
        <dbReference type="SAM" id="MobiDB-lite"/>
    </source>
</evidence>
<proteinExistence type="predicted"/>
<comment type="caution">
    <text evidence="2">The sequence shown here is derived from an EMBL/GenBank/DDBJ whole genome shotgun (WGS) entry which is preliminary data.</text>
</comment>
<name>A0A0L6UHH0_9BASI</name>